<organism evidence="2 3">
    <name type="scientific">Rhizobium laguerreae</name>
    <dbReference type="NCBI Taxonomy" id="1076926"/>
    <lineage>
        <taxon>Bacteria</taxon>
        <taxon>Pseudomonadati</taxon>
        <taxon>Pseudomonadota</taxon>
        <taxon>Alphaproteobacteria</taxon>
        <taxon>Hyphomicrobiales</taxon>
        <taxon>Rhizobiaceae</taxon>
        <taxon>Rhizobium/Agrobacterium group</taxon>
        <taxon>Rhizobium</taxon>
    </lineage>
</organism>
<gene>
    <name evidence="2" type="ORF">EV131_1196</name>
    <name evidence="1" type="ORF">FHS25_007091</name>
</gene>
<dbReference type="AlphaFoldDB" id="A0AAX2QDF9"/>
<proteinExistence type="predicted"/>
<dbReference type="Proteomes" id="UP000295021">
    <property type="component" value="Unassembled WGS sequence"/>
</dbReference>
<evidence type="ECO:0000313" key="2">
    <source>
        <dbReference type="EMBL" id="TCU15459.1"/>
    </source>
</evidence>
<protein>
    <submittedName>
        <fullName evidence="2">Uncharacterized protein</fullName>
    </submittedName>
</protein>
<dbReference type="Proteomes" id="UP000542811">
    <property type="component" value="Unassembled WGS sequence"/>
</dbReference>
<keyword evidence="4" id="KW-1185">Reference proteome</keyword>
<dbReference type="EMBL" id="JACHXX010000019">
    <property type="protein sequence ID" value="MBB3166573.1"/>
    <property type="molecule type" value="Genomic_DNA"/>
</dbReference>
<reference evidence="2 3" key="1">
    <citation type="submission" date="2019-03" db="EMBL/GenBank/DDBJ databases">
        <title>Genomic Encyclopedia of Type Strains, Phase IV (KMG-V): Genome sequencing to study the core and pangenomes of soil and plant-associated prokaryotes.</title>
        <authorList>
            <person name="Whitman W."/>
        </authorList>
    </citation>
    <scope>NUCLEOTIDE SEQUENCE [LARGE SCALE GENOMIC DNA]</scope>
    <source>
        <strain evidence="2 3">FB403</strain>
    </source>
</reference>
<comment type="caution">
    <text evidence="2">The sequence shown here is derived from an EMBL/GenBank/DDBJ whole genome shotgun (WGS) entry which is preliminary data.</text>
</comment>
<evidence type="ECO:0000313" key="1">
    <source>
        <dbReference type="EMBL" id="MBB3166573.1"/>
    </source>
</evidence>
<dbReference type="EMBL" id="SMBI01000019">
    <property type="protein sequence ID" value="TCU15459.1"/>
    <property type="molecule type" value="Genomic_DNA"/>
</dbReference>
<reference evidence="1 4" key="2">
    <citation type="submission" date="2020-08" db="EMBL/GenBank/DDBJ databases">
        <title>Genomic Encyclopedia of Type Strains, Phase III (KMG-III): the genomes of soil and plant-associated and newly described type strains.</title>
        <authorList>
            <person name="Whitman W."/>
        </authorList>
    </citation>
    <scope>NUCLEOTIDE SEQUENCE [LARGE SCALE GENOMIC DNA]</scope>
    <source>
        <strain evidence="1 4">CECT 8280</strain>
    </source>
</reference>
<sequence>MLKPYPVKTKLAAPRKTSGAQEKIWPGRLDEHVQPYLINAPELNSVRLKRDRELLHPSSLERCSLGRSCSTMSARRIAYLF</sequence>
<evidence type="ECO:0000313" key="3">
    <source>
        <dbReference type="Proteomes" id="UP000295021"/>
    </source>
</evidence>
<accession>A0AAX2QDF9</accession>
<evidence type="ECO:0000313" key="4">
    <source>
        <dbReference type="Proteomes" id="UP000542811"/>
    </source>
</evidence>
<name>A0AAX2QDF9_9HYPH</name>